<dbReference type="OrthoDB" id="5965864at2759"/>
<evidence type="ECO:0000256" key="7">
    <source>
        <dbReference type="RuleBase" id="RU361113"/>
    </source>
</evidence>
<evidence type="ECO:0000256" key="3">
    <source>
        <dbReference type="ARBA" id="ARBA00022448"/>
    </source>
</evidence>
<evidence type="ECO:0000313" key="9">
    <source>
        <dbReference type="EMBL" id="TKR94318.1"/>
    </source>
</evidence>
<dbReference type="GO" id="GO:0051453">
    <property type="term" value="P:regulation of intracellular pH"/>
    <property type="evidence" value="ECO:0007669"/>
    <property type="project" value="TreeGrafter"/>
</dbReference>
<evidence type="ECO:0000256" key="5">
    <source>
        <dbReference type="ARBA" id="ARBA00022989"/>
    </source>
</evidence>
<proteinExistence type="inferred from homology"/>
<dbReference type="GO" id="GO:0012505">
    <property type="term" value="C:endomembrane system"/>
    <property type="evidence" value="ECO:0007669"/>
    <property type="project" value="UniProtKB-SubCell"/>
</dbReference>
<feature type="transmembrane region" description="Helical" evidence="7">
    <location>
        <begin position="278"/>
        <end position="295"/>
    </location>
</feature>
<dbReference type="PRINTS" id="PR01315">
    <property type="entry name" value="BATTENIN"/>
</dbReference>
<dbReference type="InterPro" id="IPR018460">
    <property type="entry name" value="Battenin_disease_Cln3_subgr"/>
</dbReference>
<dbReference type="GO" id="GO:0007040">
    <property type="term" value="P:lysosome organization"/>
    <property type="evidence" value="ECO:0007669"/>
    <property type="project" value="TreeGrafter"/>
</dbReference>
<protein>
    <recommendedName>
        <fullName evidence="7">Battenin</fullName>
    </recommendedName>
</protein>
<keyword evidence="6 7" id="KW-0472">Membrane</keyword>
<dbReference type="Pfam" id="PF02487">
    <property type="entry name" value="CLN3"/>
    <property type="match status" value="1"/>
</dbReference>
<dbReference type="InterPro" id="IPR003492">
    <property type="entry name" value="Battenin_disease_Cln3"/>
</dbReference>
<comment type="similarity">
    <text evidence="2 7">Belongs to the battenin family.</text>
</comment>
<dbReference type="STRING" id="34508.A0A4U5PD64"/>
<name>A0A4U5PD64_STECR</name>
<feature type="transmembrane region" description="Helical" evidence="7">
    <location>
        <begin position="369"/>
        <end position="392"/>
    </location>
</feature>
<evidence type="ECO:0000256" key="6">
    <source>
        <dbReference type="ARBA" id="ARBA00023136"/>
    </source>
</evidence>
<dbReference type="SUPFAM" id="SSF103473">
    <property type="entry name" value="MFS general substrate transporter"/>
    <property type="match status" value="1"/>
</dbReference>
<comment type="caution">
    <text evidence="7">Lacks conserved residue(s) required for the propagation of feature annotation.</text>
</comment>
<dbReference type="PIRSF" id="PIRSF015974">
    <property type="entry name" value="CLN3_BTN1"/>
    <property type="match status" value="1"/>
</dbReference>
<keyword evidence="3" id="KW-0813">Transport</keyword>
<dbReference type="EMBL" id="AZBU02000002">
    <property type="protein sequence ID" value="TKR94318.1"/>
    <property type="molecule type" value="Genomic_DNA"/>
</dbReference>
<dbReference type="InterPro" id="IPR036259">
    <property type="entry name" value="MFS_trans_sf"/>
</dbReference>
<dbReference type="AlphaFoldDB" id="A0A4U5PD64"/>
<feature type="transmembrane region" description="Helical" evidence="7">
    <location>
        <begin position="164"/>
        <end position="185"/>
    </location>
</feature>
<reference evidence="9 10" key="2">
    <citation type="journal article" date="2019" name="G3 (Bethesda)">
        <title>Hybrid Assembly of the Genome of the Entomopathogenic Nematode Steinernema carpocapsae Identifies the X-Chromosome.</title>
        <authorList>
            <person name="Serra L."/>
            <person name="Macchietto M."/>
            <person name="Macias-Munoz A."/>
            <person name="McGill C.J."/>
            <person name="Rodriguez I.M."/>
            <person name="Rodriguez B."/>
            <person name="Murad R."/>
            <person name="Mortazavi A."/>
        </authorList>
    </citation>
    <scope>NUCLEOTIDE SEQUENCE [LARGE SCALE GENOMIC DNA]</scope>
    <source>
        <strain evidence="9 10">ALL</strain>
    </source>
</reference>
<sequence length="442" mass="48722">MPSSAEDGNVVDPRRSSKLWRNCAAFWILGLCNNFAYVIMLSAAKDILDVESGGTHVNSTIDPSKCPDDSSKVPCSPISTGSILLADILPCLIVKFVTPFILTPLPYGVRHAIVVFFQASSFIIVALSETVYQGIIGVIFASIGSGIGETSYMSMTAHFSTDVIAAWSSGTGGAGIFGAITYAVLTDPSLLHLSPRNALLSMLVVPGIFIVTFWKILQSPASLPKLKICDSSTYIIRKPRSRRSSNDTDPLLADNDESDHDHNEHLTFPEQMRVTRRLAKYMVPLLFVYFAEYFINQGLVELLIFDCSHGFAFAVASQYRWYQVLYQMGVFLSRSSVNFVQIKPKYFPLLAGLQMINAIMFFEDAQRRFLPHIGVVFLIIFYEGLLGGGAYVNTFRSIHKTIPSKVEREFSLSIATLADSMGIVIAGFSAIPAHNYICSARI</sequence>
<feature type="transmembrane region" description="Helical" evidence="7">
    <location>
        <begin position="24"/>
        <end position="44"/>
    </location>
</feature>
<evidence type="ECO:0000256" key="8">
    <source>
        <dbReference type="SAM" id="MobiDB-lite"/>
    </source>
</evidence>
<evidence type="ECO:0000256" key="4">
    <source>
        <dbReference type="ARBA" id="ARBA00022692"/>
    </source>
</evidence>
<accession>A0A4U5PD64</accession>
<evidence type="ECO:0000313" key="10">
    <source>
        <dbReference type="Proteomes" id="UP000298663"/>
    </source>
</evidence>
<feature type="transmembrane region" description="Helical" evidence="7">
    <location>
        <begin position="197"/>
        <end position="217"/>
    </location>
</feature>
<keyword evidence="7" id="KW-0458">Lysosome</keyword>
<reference evidence="9 10" key="1">
    <citation type="journal article" date="2015" name="Genome Biol.">
        <title>Comparative genomics of Steinernema reveals deeply conserved gene regulatory networks.</title>
        <authorList>
            <person name="Dillman A.R."/>
            <person name="Macchietto M."/>
            <person name="Porter C.F."/>
            <person name="Rogers A."/>
            <person name="Williams B."/>
            <person name="Antoshechkin I."/>
            <person name="Lee M.M."/>
            <person name="Goodwin Z."/>
            <person name="Lu X."/>
            <person name="Lewis E.E."/>
            <person name="Goodrich-Blair H."/>
            <person name="Stock S.P."/>
            <person name="Adams B.J."/>
            <person name="Sternberg P.W."/>
            <person name="Mortazavi A."/>
        </authorList>
    </citation>
    <scope>NUCLEOTIDE SEQUENCE [LARGE SCALE GENOMIC DNA]</scope>
    <source>
        <strain evidence="9 10">ALL</strain>
    </source>
</reference>
<comment type="caution">
    <text evidence="9">The sequence shown here is derived from an EMBL/GenBank/DDBJ whole genome shotgun (WGS) entry which is preliminary data.</text>
</comment>
<evidence type="ECO:0000256" key="1">
    <source>
        <dbReference type="ARBA" id="ARBA00004127"/>
    </source>
</evidence>
<comment type="subcellular location">
    <subcellularLocation>
        <location evidence="1">Endomembrane system</location>
        <topology evidence="1">Multi-pass membrane protein</topology>
    </subcellularLocation>
    <subcellularLocation>
        <location evidence="7">Lysosome membrane</location>
        <topology evidence="7">Multi-pass membrane protein</topology>
    </subcellularLocation>
</comment>
<keyword evidence="10" id="KW-1185">Reference proteome</keyword>
<organism evidence="9 10">
    <name type="scientific">Steinernema carpocapsae</name>
    <name type="common">Entomopathogenic nematode</name>
    <dbReference type="NCBI Taxonomy" id="34508"/>
    <lineage>
        <taxon>Eukaryota</taxon>
        <taxon>Metazoa</taxon>
        <taxon>Ecdysozoa</taxon>
        <taxon>Nematoda</taxon>
        <taxon>Chromadorea</taxon>
        <taxon>Rhabditida</taxon>
        <taxon>Tylenchina</taxon>
        <taxon>Panagrolaimomorpha</taxon>
        <taxon>Strongyloidoidea</taxon>
        <taxon>Steinernematidae</taxon>
        <taxon>Steinernema</taxon>
    </lineage>
</organism>
<feature type="region of interest" description="Disordered" evidence="8">
    <location>
        <begin position="240"/>
        <end position="264"/>
    </location>
</feature>
<dbReference type="GO" id="GO:0005765">
    <property type="term" value="C:lysosomal membrane"/>
    <property type="evidence" value="ECO:0007669"/>
    <property type="project" value="UniProtKB-SubCell"/>
</dbReference>
<keyword evidence="5 7" id="KW-1133">Transmembrane helix</keyword>
<dbReference type="PANTHER" id="PTHR10981">
    <property type="entry name" value="BATTENIN"/>
    <property type="match status" value="1"/>
</dbReference>
<keyword evidence="4 7" id="KW-0812">Transmembrane</keyword>
<dbReference type="PANTHER" id="PTHR10981:SF0">
    <property type="entry name" value="BATTENIN"/>
    <property type="match status" value="1"/>
</dbReference>
<evidence type="ECO:0000256" key="2">
    <source>
        <dbReference type="ARBA" id="ARBA00007467"/>
    </source>
</evidence>
<dbReference type="Proteomes" id="UP000298663">
    <property type="component" value="Unassembled WGS sequence"/>
</dbReference>
<gene>
    <name evidence="9" type="ORF">L596_008615</name>
</gene>